<evidence type="ECO:0000256" key="4">
    <source>
        <dbReference type="ARBA" id="ARBA00022692"/>
    </source>
</evidence>
<dbReference type="CDD" id="cd03499">
    <property type="entry name" value="SQR_TypeC_SdhC"/>
    <property type="match status" value="1"/>
</dbReference>
<feature type="transmembrane region" description="Helical" evidence="9">
    <location>
        <begin position="81"/>
        <end position="101"/>
    </location>
</feature>
<evidence type="ECO:0000256" key="7">
    <source>
        <dbReference type="ARBA" id="ARBA00023004"/>
    </source>
</evidence>
<dbReference type="OrthoDB" id="588261at2759"/>
<dbReference type="Gene3D" id="1.20.1300.10">
    <property type="entry name" value="Fumarate reductase/succinate dehydrogenase, transmembrane subunit"/>
    <property type="match status" value="1"/>
</dbReference>
<evidence type="ECO:0008006" key="12">
    <source>
        <dbReference type="Google" id="ProtNLM"/>
    </source>
</evidence>
<dbReference type="AlphaFoldDB" id="A0A9N9S0E7"/>
<keyword evidence="3" id="KW-0349">Heme</keyword>
<dbReference type="FunFam" id="1.20.1300.10:FF:000011">
    <property type="entry name" value="Succinate dehydrogenase cytochrome b560 subunit"/>
    <property type="match status" value="1"/>
</dbReference>
<reference evidence="10" key="2">
    <citation type="submission" date="2022-10" db="EMBL/GenBank/DDBJ databases">
        <authorList>
            <consortium name="ENA_rothamsted_submissions"/>
            <consortium name="culmorum"/>
            <person name="King R."/>
        </authorList>
    </citation>
    <scope>NUCLEOTIDE SEQUENCE</scope>
</reference>
<evidence type="ECO:0000313" key="10">
    <source>
        <dbReference type="EMBL" id="CAG9806853.1"/>
    </source>
</evidence>
<dbReference type="SUPFAM" id="SSF81343">
    <property type="entry name" value="Fumarate reductase respiratory complex transmembrane subunits"/>
    <property type="match status" value="1"/>
</dbReference>
<feature type="transmembrane region" description="Helical" evidence="9">
    <location>
        <begin position="153"/>
        <end position="174"/>
    </location>
</feature>
<evidence type="ECO:0000256" key="3">
    <source>
        <dbReference type="ARBA" id="ARBA00022617"/>
    </source>
</evidence>
<keyword evidence="4 9" id="KW-0812">Transmembrane</keyword>
<accession>A0A9N9S0E7</accession>
<protein>
    <recommendedName>
        <fullName evidence="12">Succinate dehydrogenase cytochrome b560 subunit, mitochondrial</fullName>
    </recommendedName>
</protein>
<name>A0A9N9S0E7_9DIPT</name>
<dbReference type="PROSITE" id="PS01001">
    <property type="entry name" value="SDH_CYT_2"/>
    <property type="match status" value="1"/>
</dbReference>
<evidence type="ECO:0000256" key="1">
    <source>
        <dbReference type="ARBA" id="ARBA00004141"/>
    </source>
</evidence>
<proteinExistence type="predicted"/>
<keyword evidence="11" id="KW-1185">Reference proteome</keyword>
<dbReference type="Pfam" id="PF01127">
    <property type="entry name" value="Sdh_cyt"/>
    <property type="match status" value="1"/>
</dbReference>
<dbReference type="GO" id="GO:0006121">
    <property type="term" value="P:mitochondrial electron transport, succinate to ubiquinone"/>
    <property type="evidence" value="ECO:0007669"/>
    <property type="project" value="TreeGrafter"/>
</dbReference>
<evidence type="ECO:0000256" key="9">
    <source>
        <dbReference type="SAM" id="Phobius"/>
    </source>
</evidence>
<keyword evidence="6 9" id="KW-1133">Transmembrane helix</keyword>
<keyword evidence="5" id="KW-0479">Metal-binding</keyword>
<gene>
    <name evidence="10" type="ORF">CHIRRI_LOCUS9707</name>
</gene>
<comment type="pathway">
    <text evidence="2">Carbohydrate metabolism; tricarboxylic acid cycle.</text>
</comment>
<dbReference type="GO" id="GO:0006099">
    <property type="term" value="P:tricarboxylic acid cycle"/>
    <property type="evidence" value="ECO:0007669"/>
    <property type="project" value="InterPro"/>
</dbReference>
<dbReference type="EMBL" id="OU895879">
    <property type="protein sequence ID" value="CAG9806853.1"/>
    <property type="molecule type" value="Genomic_DNA"/>
</dbReference>
<keyword evidence="8 9" id="KW-0472">Membrane</keyword>
<dbReference type="InterPro" id="IPR000701">
    <property type="entry name" value="SuccDH_FuR_B_TM-su"/>
</dbReference>
<sequence>MALNLSRTFCNRALLFNPAVYKAQLSAARCVSLKVVKAPAPLNETHDDRNARFNRPQSPHLTIYAPQLTAMLSITHRGTGFALAGYVAMLGLAGLGCPEGANAVVAGLESLQLGAVTLAGFKFCIAFPFAYHMMNGVRHLFWDTGKFLSIKEVYMTGYAMVLAATVISLALTFMN</sequence>
<reference evidence="10" key="1">
    <citation type="submission" date="2022-01" db="EMBL/GenBank/DDBJ databases">
        <authorList>
            <person name="King R."/>
        </authorList>
    </citation>
    <scope>NUCLEOTIDE SEQUENCE</scope>
</reference>
<dbReference type="PANTHER" id="PTHR10978:SF5">
    <property type="entry name" value="SUCCINATE DEHYDROGENASE CYTOCHROME B560 SUBUNIT, MITOCHONDRIAL"/>
    <property type="match status" value="1"/>
</dbReference>
<keyword evidence="7" id="KW-0408">Iron</keyword>
<feature type="transmembrane region" description="Helical" evidence="9">
    <location>
        <begin position="113"/>
        <end position="132"/>
    </location>
</feature>
<comment type="subcellular location">
    <subcellularLocation>
        <location evidence="1">Membrane</location>
        <topology evidence="1">Multi-pass membrane protein</topology>
    </subcellularLocation>
</comment>
<dbReference type="GO" id="GO:0046872">
    <property type="term" value="F:metal ion binding"/>
    <property type="evidence" value="ECO:0007669"/>
    <property type="project" value="UniProtKB-KW"/>
</dbReference>
<evidence type="ECO:0000256" key="5">
    <source>
        <dbReference type="ARBA" id="ARBA00022723"/>
    </source>
</evidence>
<evidence type="ECO:0000256" key="2">
    <source>
        <dbReference type="ARBA" id="ARBA00005163"/>
    </source>
</evidence>
<dbReference type="GO" id="GO:0016020">
    <property type="term" value="C:membrane"/>
    <property type="evidence" value="ECO:0007669"/>
    <property type="project" value="UniProtKB-SubCell"/>
</dbReference>
<evidence type="ECO:0000256" key="6">
    <source>
        <dbReference type="ARBA" id="ARBA00022989"/>
    </source>
</evidence>
<dbReference type="GO" id="GO:0005739">
    <property type="term" value="C:mitochondrion"/>
    <property type="evidence" value="ECO:0007669"/>
    <property type="project" value="GOC"/>
</dbReference>
<evidence type="ECO:0000313" key="11">
    <source>
        <dbReference type="Proteomes" id="UP001153620"/>
    </source>
</evidence>
<organism evidence="10 11">
    <name type="scientific">Chironomus riparius</name>
    <dbReference type="NCBI Taxonomy" id="315576"/>
    <lineage>
        <taxon>Eukaryota</taxon>
        <taxon>Metazoa</taxon>
        <taxon>Ecdysozoa</taxon>
        <taxon>Arthropoda</taxon>
        <taxon>Hexapoda</taxon>
        <taxon>Insecta</taxon>
        <taxon>Pterygota</taxon>
        <taxon>Neoptera</taxon>
        <taxon>Endopterygota</taxon>
        <taxon>Diptera</taxon>
        <taxon>Nematocera</taxon>
        <taxon>Chironomoidea</taxon>
        <taxon>Chironomidae</taxon>
        <taxon>Chironominae</taxon>
        <taxon>Chironomus</taxon>
    </lineage>
</organism>
<evidence type="ECO:0000256" key="8">
    <source>
        <dbReference type="ARBA" id="ARBA00023136"/>
    </source>
</evidence>
<dbReference type="Proteomes" id="UP001153620">
    <property type="component" value="Chromosome 3"/>
</dbReference>
<dbReference type="InterPro" id="IPR018495">
    <property type="entry name" value="Succ_DH_cyt_bsu_CS"/>
</dbReference>
<dbReference type="NCBIfam" id="TIGR02970">
    <property type="entry name" value="succ_dehyd_cytB"/>
    <property type="match status" value="1"/>
</dbReference>
<dbReference type="GO" id="GO:0009055">
    <property type="term" value="F:electron transfer activity"/>
    <property type="evidence" value="ECO:0007669"/>
    <property type="project" value="InterPro"/>
</dbReference>
<dbReference type="PANTHER" id="PTHR10978">
    <property type="entry name" value="SUCCINATE DEHYDROGENASE CYTOCHROME B560 SUBUNIT"/>
    <property type="match status" value="1"/>
</dbReference>
<dbReference type="InterPro" id="IPR014314">
    <property type="entry name" value="Succ_DH_cytb556"/>
</dbReference>
<dbReference type="InterPro" id="IPR034804">
    <property type="entry name" value="SQR/QFR_C/D"/>
</dbReference>